<dbReference type="SUPFAM" id="SSF51445">
    <property type="entry name" value="(Trans)glycosidases"/>
    <property type="match status" value="1"/>
</dbReference>
<comment type="caution">
    <text evidence="7">The sequence shown here is derived from an EMBL/GenBank/DDBJ whole genome shotgun (WGS) entry which is preliminary data.</text>
</comment>
<comment type="catalytic activity">
    <reaction evidence="1 6">
        <text>The enzyme specifically hydrolyzes (1-&gt;4)-beta-D-galactosidic linkages in type I arabinogalactans.</text>
        <dbReference type="EC" id="3.2.1.89"/>
    </reaction>
</comment>
<evidence type="ECO:0000256" key="4">
    <source>
        <dbReference type="ARBA" id="ARBA00022801"/>
    </source>
</evidence>
<dbReference type="PANTHER" id="PTHR34983">
    <property type="entry name" value="ARABINOGALACTAN ENDO-BETA-1,4-GALACTANASE A"/>
    <property type="match status" value="1"/>
</dbReference>
<evidence type="ECO:0000313" key="7">
    <source>
        <dbReference type="EMBL" id="PZX20424.1"/>
    </source>
</evidence>
<dbReference type="Gene3D" id="3.20.20.80">
    <property type="entry name" value="Glycosidases"/>
    <property type="match status" value="1"/>
</dbReference>
<gene>
    <name evidence="7" type="ORF">LX69_00423</name>
</gene>
<dbReference type="EMBL" id="QKZK01000002">
    <property type="protein sequence ID" value="PZX20424.1"/>
    <property type="molecule type" value="Genomic_DNA"/>
</dbReference>
<proteinExistence type="inferred from homology"/>
<evidence type="ECO:0000256" key="1">
    <source>
        <dbReference type="ARBA" id="ARBA00001695"/>
    </source>
</evidence>
<dbReference type="AlphaFoldDB" id="A0A2W7NV03"/>
<dbReference type="GO" id="GO:0015926">
    <property type="term" value="F:glucosidase activity"/>
    <property type="evidence" value="ECO:0007669"/>
    <property type="project" value="InterPro"/>
</dbReference>
<dbReference type="InterPro" id="IPR011683">
    <property type="entry name" value="Glyco_hydro_53"/>
</dbReference>
<comment type="similarity">
    <text evidence="2 6">Belongs to the glycosyl hydrolase 53 family.</text>
</comment>
<evidence type="ECO:0000256" key="2">
    <source>
        <dbReference type="ARBA" id="ARBA00010687"/>
    </source>
</evidence>
<evidence type="ECO:0000256" key="6">
    <source>
        <dbReference type="RuleBase" id="RU361192"/>
    </source>
</evidence>
<name>A0A2W7NV03_9BACT</name>
<evidence type="ECO:0000256" key="5">
    <source>
        <dbReference type="ARBA" id="ARBA00023295"/>
    </source>
</evidence>
<dbReference type="GO" id="GO:0031218">
    <property type="term" value="F:arabinogalactan endo-1,4-beta-galactosidase activity"/>
    <property type="evidence" value="ECO:0007669"/>
    <property type="project" value="UniProtKB-EC"/>
</dbReference>
<dbReference type="EC" id="3.2.1.89" evidence="3 6"/>
<keyword evidence="8" id="KW-1185">Reference proteome</keyword>
<keyword evidence="5 6" id="KW-0326">Glycosidase</keyword>
<evidence type="ECO:0000313" key="8">
    <source>
        <dbReference type="Proteomes" id="UP000249239"/>
    </source>
</evidence>
<keyword evidence="4 6" id="KW-0378">Hydrolase</keyword>
<dbReference type="Pfam" id="PF07745">
    <property type="entry name" value="Glyco_hydro_53"/>
    <property type="match status" value="2"/>
</dbReference>
<reference evidence="7 8" key="1">
    <citation type="submission" date="2018-06" db="EMBL/GenBank/DDBJ databases">
        <title>Genomic Encyclopedia of Archaeal and Bacterial Type Strains, Phase II (KMG-II): from individual species to whole genera.</title>
        <authorList>
            <person name="Goeker M."/>
        </authorList>
    </citation>
    <scope>NUCLEOTIDE SEQUENCE [LARGE SCALE GENOMIC DNA]</scope>
    <source>
        <strain evidence="7 8">DSM 6779</strain>
    </source>
</reference>
<sequence>MAQRVTEEIYHFLNNFDLMTNGCSPHGENFNRFSNHQHPKNNFPTSPFGGMRGKKTFMKLRNIYLAAVIALGITACSDNDNDTPVTPEVPVVEKFAKGADVSWLTQMEKQGMKFYNVNGRQTEGMQLMQELGMNAIRLRVWVNPADGWCNAGDMLVKAIRANELGLRLMIDFHYSDSWADPAKQDKPAAWASLTFDELKTAVATHTTQVLTLLKTHNITPEWVQVGNETGNGMLWSDGKASENMAQYAALNNAGYDAVKAVFPSAKVIVHLQNGHNNNLFRWLFDGLKNNGGKWDVIGMSLYPNLLADTPWKTTNDNCVTNIEDMISRYNSEVMICEVGYDVSDPLTAKAFLSDLIGRTKAIANDKCLGVFYWEPQAYNSWNGYNMGAFDTNGQPTAAMDAFK</sequence>
<dbReference type="GO" id="GO:0045490">
    <property type="term" value="P:pectin catabolic process"/>
    <property type="evidence" value="ECO:0007669"/>
    <property type="project" value="TreeGrafter"/>
</dbReference>
<protein>
    <recommendedName>
        <fullName evidence="3 6">Arabinogalactan endo-beta-1,4-galactanase</fullName>
        <ecNumber evidence="3 6">3.2.1.89</ecNumber>
    </recommendedName>
</protein>
<dbReference type="InterPro" id="IPR017853">
    <property type="entry name" value="GH"/>
</dbReference>
<accession>A0A2W7NV03</accession>
<dbReference type="PANTHER" id="PTHR34983:SF1">
    <property type="entry name" value="ARABINOGALACTAN ENDO-BETA-1,4-GALACTANASE A"/>
    <property type="match status" value="1"/>
</dbReference>
<organism evidence="7 8">
    <name type="scientific">Breznakibacter xylanolyticus</name>
    <dbReference type="NCBI Taxonomy" id="990"/>
    <lineage>
        <taxon>Bacteria</taxon>
        <taxon>Pseudomonadati</taxon>
        <taxon>Bacteroidota</taxon>
        <taxon>Bacteroidia</taxon>
        <taxon>Marinilabiliales</taxon>
        <taxon>Marinilabiliaceae</taxon>
        <taxon>Breznakibacter</taxon>
    </lineage>
</organism>
<evidence type="ECO:0000256" key="3">
    <source>
        <dbReference type="ARBA" id="ARBA00012556"/>
    </source>
</evidence>
<dbReference type="Proteomes" id="UP000249239">
    <property type="component" value="Unassembled WGS sequence"/>
</dbReference>